<dbReference type="AlphaFoldDB" id="A0A2Y9TUL1"/>
<evidence type="ECO:0000256" key="6">
    <source>
        <dbReference type="PIRSR" id="PIRSR614186-1"/>
    </source>
</evidence>
<protein>
    <recommendedName>
        <fullName evidence="5 7">S-formylglutathione hydrolase</fullName>
        <ecNumber evidence="5 7">3.1.2.12</ecNumber>
    </recommendedName>
</protein>
<proteinExistence type="inferred from homology"/>
<evidence type="ECO:0000313" key="8">
    <source>
        <dbReference type="EMBL" id="AWH87322.1"/>
    </source>
</evidence>
<evidence type="ECO:0000256" key="1">
    <source>
        <dbReference type="ARBA" id="ARBA00005622"/>
    </source>
</evidence>
<dbReference type="GO" id="GO:0005829">
    <property type="term" value="C:cytosol"/>
    <property type="evidence" value="ECO:0007669"/>
    <property type="project" value="TreeGrafter"/>
</dbReference>
<dbReference type="RefSeq" id="WP_108899411.1">
    <property type="nucleotide sequence ID" value="NZ_CP029185.2"/>
</dbReference>
<sequence>MQNELELIEQHKVFDGNQRRYRHYSSTLGCVMTFSLFVPDLSRWSSPPLLWWLSGLTCNDENFTTKAGAQRIAAQLGMAIVMPDTSPRGDAVADVSQWDLGQGAGFYLNASQPPWAAHYRMYDYLSDELPHLLSNKLGFNGPQSISGHSMGGHGALVMALRDPERFCSVSAFSPIVNPTEVPWGQNAFQTYLGEDRQNWRQWDACELLKDYQGKAIPMLVDQGDSDSFLGEQLQPERLAQVAADINYPLTLRIQQGYDHSYYFIASFIGQHLEFHMKHLQRA</sequence>
<dbReference type="GO" id="GO:0046294">
    <property type="term" value="P:formaldehyde catabolic process"/>
    <property type="evidence" value="ECO:0007669"/>
    <property type="project" value="InterPro"/>
</dbReference>
<organism evidence="8 9">
    <name type="scientific">Limnobaculum parvum</name>
    <dbReference type="NCBI Taxonomy" id="2172103"/>
    <lineage>
        <taxon>Bacteria</taxon>
        <taxon>Pseudomonadati</taxon>
        <taxon>Pseudomonadota</taxon>
        <taxon>Gammaproteobacteria</taxon>
        <taxon>Enterobacterales</taxon>
        <taxon>Budviciaceae</taxon>
        <taxon>Limnobaculum</taxon>
    </lineage>
</organism>
<feature type="active site" description="Charge relay system" evidence="6">
    <location>
        <position position="149"/>
    </location>
</feature>
<dbReference type="EC" id="3.1.2.12" evidence="5 7"/>
<reference evidence="8 9" key="1">
    <citation type="journal article" date="2019" name="Int. J. Syst. Evol. Microbiol.">
        <title>Limnobaculum parvum gen. nov., sp. nov., isolated from a freshwater lake.</title>
        <authorList>
            <person name="Baek C."/>
            <person name="Shin S.K."/>
            <person name="Yi H."/>
        </authorList>
    </citation>
    <scope>NUCLEOTIDE SEQUENCE [LARGE SCALE GENOMIC DNA]</scope>
    <source>
        <strain evidence="8 9">HYN0051</strain>
    </source>
</reference>
<dbReference type="FunFam" id="3.40.50.1820:FF:000002">
    <property type="entry name" value="S-formylglutathione hydrolase"/>
    <property type="match status" value="1"/>
</dbReference>
<dbReference type="InterPro" id="IPR014186">
    <property type="entry name" value="S-formylglutathione_hydrol"/>
</dbReference>
<dbReference type="Pfam" id="PF00756">
    <property type="entry name" value="Esterase"/>
    <property type="match status" value="1"/>
</dbReference>
<feature type="active site" description="Charge relay system" evidence="6">
    <location>
        <position position="226"/>
    </location>
</feature>
<evidence type="ECO:0000313" key="9">
    <source>
        <dbReference type="Proteomes" id="UP000244908"/>
    </source>
</evidence>
<evidence type="ECO:0000256" key="3">
    <source>
        <dbReference type="ARBA" id="ARBA00022801"/>
    </source>
</evidence>
<comment type="function">
    <text evidence="7">Serine hydrolase involved in the detoxification of formaldehyde.</text>
</comment>
<dbReference type="PANTHER" id="PTHR10061">
    <property type="entry name" value="S-FORMYLGLUTATHIONE HYDROLASE"/>
    <property type="match status" value="1"/>
</dbReference>
<name>A0A2Y9TUL1_9GAMM</name>
<evidence type="ECO:0000256" key="4">
    <source>
        <dbReference type="ARBA" id="ARBA00047590"/>
    </source>
</evidence>
<evidence type="ECO:0000256" key="2">
    <source>
        <dbReference type="ARBA" id="ARBA00022487"/>
    </source>
</evidence>
<keyword evidence="9" id="KW-1185">Reference proteome</keyword>
<comment type="similarity">
    <text evidence="1 7">Belongs to the esterase D family.</text>
</comment>
<dbReference type="KEGG" id="lpv:HYN51_01345"/>
<dbReference type="OrthoDB" id="9782200at2"/>
<evidence type="ECO:0000256" key="7">
    <source>
        <dbReference type="RuleBase" id="RU363068"/>
    </source>
</evidence>
<dbReference type="GO" id="GO:0018738">
    <property type="term" value="F:S-formylglutathione hydrolase activity"/>
    <property type="evidence" value="ECO:0007669"/>
    <property type="project" value="UniProtKB-UniRule"/>
</dbReference>
<dbReference type="Proteomes" id="UP000244908">
    <property type="component" value="Chromosome"/>
</dbReference>
<dbReference type="NCBIfam" id="TIGR02821">
    <property type="entry name" value="fghA_ester_D"/>
    <property type="match status" value="1"/>
</dbReference>
<evidence type="ECO:0000256" key="5">
    <source>
        <dbReference type="NCBIfam" id="TIGR02821"/>
    </source>
</evidence>
<gene>
    <name evidence="8" type="primary">fghA</name>
    <name evidence="8" type="ORF">HYN51_01345</name>
</gene>
<feature type="active site" description="Charge relay system" evidence="6">
    <location>
        <position position="259"/>
    </location>
</feature>
<dbReference type="EMBL" id="CP029185">
    <property type="protein sequence ID" value="AWH87322.1"/>
    <property type="molecule type" value="Genomic_DNA"/>
</dbReference>
<keyword evidence="2 7" id="KW-0719">Serine esterase</keyword>
<dbReference type="InterPro" id="IPR000801">
    <property type="entry name" value="Esterase-like"/>
</dbReference>
<dbReference type="SUPFAM" id="SSF53474">
    <property type="entry name" value="alpha/beta-Hydrolases"/>
    <property type="match status" value="1"/>
</dbReference>
<comment type="catalytic activity">
    <reaction evidence="4 7">
        <text>S-formylglutathione + H2O = formate + glutathione + H(+)</text>
        <dbReference type="Rhea" id="RHEA:14961"/>
        <dbReference type="ChEBI" id="CHEBI:15377"/>
        <dbReference type="ChEBI" id="CHEBI:15378"/>
        <dbReference type="ChEBI" id="CHEBI:15740"/>
        <dbReference type="ChEBI" id="CHEBI:57688"/>
        <dbReference type="ChEBI" id="CHEBI:57925"/>
        <dbReference type="EC" id="3.1.2.12"/>
    </reaction>
</comment>
<accession>A0A2Y9TUL1</accession>
<dbReference type="GO" id="GO:0052689">
    <property type="term" value="F:carboxylic ester hydrolase activity"/>
    <property type="evidence" value="ECO:0007669"/>
    <property type="project" value="UniProtKB-KW"/>
</dbReference>
<dbReference type="Gene3D" id="3.40.50.1820">
    <property type="entry name" value="alpha/beta hydrolase"/>
    <property type="match status" value="1"/>
</dbReference>
<dbReference type="InterPro" id="IPR029058">
    <property type="entry name" value="AB_hydrolase_fold"/>
</dbReference>
<keyword evidence="3 7" id="KW-0378">Hydrolase</keyword>
<dbReference type="PANTHER" id="PTHR10061:SF1">
    <property type="entry name" value="S-FORMYLGLUTATHIONE HYDROLASE YEIG"/>
    <property type="match status" value="1"/>
</dbReference>